<organism evidence="7 8">
    <name type="scientific">Trametes pubescens</name>
    <name type="common">White-rot fungus</name>
    <dbReference type="NCBI Taxonomy" id="154538"/>
    <lineage>
        <taxon>Eukaryota</taxon>
        <taxon>Fungi</taxon>
        <taxon>Dikarya</taxon>
        <taxon>Basidiomycota</taxon>
        <taxon>Agaricomycotina</taxon>
        <taxon>Agaricomycetes</taxon>
        <taxon>Polyporales</taxon>
        <taxon>Polyporaceae</taxon>
        <taxon>Trametes</taxon>
    </lineage>
</organism>
<sequence>MRSPFVFGGLLFSFIGFAINASNASIGVKYFGTFLIVIGCYLAAPIIIVWLGNNTVGHYKRGIGIGLQVMGGNIGGIVASNAYRVRDAPRYLPGRASKSV</sequence>
<evidence type="ECO:0000256" key="5">
    <source>
        <dbReference type="ARBA" id="ARBA00023136"/>
    </source>
</evidence>
<gene>
    <name evidence="7" type="ORF">TRAPUB_5658</name>
</gene>
<evidence type="ECO:0000313" key="8">
    <source>
        <dbReference type="Proteomes" id="UP000184267"/>
    </source>
</evidence>
<evidence type="ECO:0000256" key="6">
    <source>
        <dbReference type="SAM" id="Phobius"/>
    </source>
</evidence>
<dbReference type="PANTHER" id="PTHR43791">
    <property type="entry name" value="PERMEASE-RELATED"/>
    <property type="match status" value="1"/>
</dbReference>
<dbReference type="EMBL" id="MNAD01001602">
    <property type="protein sequence ID" value="OJT03630.1"/>
    <property type="molecule type" value="Genomic_DNA"/>
</dbReference>
<dbReference type="Proteomes" id="UP000184267">
    <property type="component" value="Unassembled WGS sequence"/>
</dbReference>
<evidence type="ECO:0000256" key="2">
    <source>
        <dbReference type="ARBA" id="ARBA00022448"/>
    </source>
</evidence>
<comment type="subcellular location">
    <subcellularLocation>
        <location evidence="1">Membrane</location>
        <topology evidence="1">Multi-pass membrane protein</topology>
    </subcellularLocation>
</comment>
<keyword evidence="3 6" id="KW-0812">Transmembrane</keyword>
<evidence type="ECO:0000256" key="1">
    <source>
        <dbReference type="ARBA" id="ARBA00004141"/>
    </source>
</evidence>
<evidence type="ECO:0000313" key="7">
    <source>
        <dbReference type="EMBL" id="OJT03630.1"/>
    </source>
</evidence>
<dbReference type="SUPFAM" id="SSF103473">
    <property type="entry name" value="MFS general substrate transporter"/>
    <property type="match status" value="1"/>
</dbReference>
<dbReference type="PANTHER" id="PTHR43791:SF52">
    <property type="entry name" value="TRANSPORTER, PUTATIVE (AFU_ORTHOLOGUE AFUA_1G11820)-RELATED"/>
    <property type="match status" value="1"/>
</dbReference>
<keyword evidence="8" id="KW-1185">Reference proteome</keyword>
<dbReference type="GO" id="GO:0022857">
    <property type="term" value="F:transmembrane transporter activity"/>
    <property type="evidence" value="ECO:0007669"/>
    <property type="project" value="TreeGrafter"/>
</dbReference>
<feature type="transmembrane region" description="Helical" evidence="6">
    <location>
        <begin position="34"/>
        <end position="52"/>
    </location>
</feature>
<dbReference type="InterPro" id="IPR036259">
    <property type="entry name" value="MFS_trans_sf"/>
</dbReference>
<dbReference type="GO" id="GO:0016020">
    <property type="term" value="C:membrane"/>
    <property type="evidence" value="ECO:0007669"/>
    <property type="project" value="UniProtKB-SubCell"/>
</dbReference>
<comment type="caution">
    <text evidence="7">The sequence shown here is derived from an EMBL/GenBank/DDBJ whole genome shotgun (WGS) entry which is preliminary data.</text>
</comment>
<reference evidence="7 8" key="1">
    <citation type="submission" date="2016-10" db="EMBL/GenBank/DDBJ databases">
        <title>Genome sequence of the basidiomycete white-rot fungus Trametes pubescens.</title>
        <authorList>
            <person name="Makela M.R."/>
            <person name="Granchi Z."/>
            <person name="Peng M."/>
            <person name="De Vries R.P."/>
            <person name="Grigoriev I."/>
            <person name="Riley R."/>
            <person name="Hilden K."/>
        </authorList>
    </citation>
    <scope>NUCLEOTIDE SEQUENCE [LARGE SCALE GENOMIC DNA]</scope>
    <source>
        <strain evidence="7 8">FBCC735</strain>
    </source>
</reference>
<evidence type="ECO:0000256" key="3">
    <source>
        <dbReference type="ARBA" id="ARBA00022692"/>
    </source>
</evidence>
<name>A0A1M2V7N1_TRAPU</name>
<dbReference type="AlphaFoldDB" id="A0A1M2V7N1"/>
<keyword evidence="5 6" id="KW-0472">Membrane</keyword>
<keyword evidence="4 6" id="KW-1133">Transmembrane helix</keyword>
<accession>A0A1M2V7N1</accession>
<keyword evidence="2" id="KW-0813">Transport</keyword>
<proteinExistence type="predicted"/>
<dbReference type="OrthoDB" id="2985014at2759"/>
<evidence type="ECO:0000256" key="4">
    <source>
        <dbReference type="ARBA" id="ARBA00022989"/>
    </source>
</evidence>
<protein>
    <submittedName>
        <fullName evidence="7">High-affinity nicotinic acid transporter</fullName>
    </submittedName>
</protein>